<dbReference type="InterPro" id="IPR001753">
    <property type="entry name" value="Enoyl-CoA_hydra/iso"/>
</dbReference>
<dbReference type="InterPro" id="IPR029045">
    <property type="entry name" value="ClpP/crotonase-like_dom_sf"/>
</dbReference>
<dbReference type="PROSITE" id="PS50158">
    <property type="entry name" value="ZF_CCHC"/>
    <property type="match status" value="3"/>
</dbReference>
<evidence type="ECO:0000256" key="7">
    <source>
        <dbReference type="PROSITE-ProRule" id="PRU00047"/>
    </source>
</evidence>
<dbReference type="Gene3D" id="4.10.60.10">
    <property type="entry name" value="Zinc finger, CCHC-type"/>
    <property type="match status" value="2"/>
</dbReference>
<dbReference type="CDD" id="cd06558">
    <property type="entry name" value="crotonase-like"/>
    <property type="match status" value="1"/>
</dbReference>
<dbReference type="AlphaFoldDB" id="A0AAW0KH24"/>
<dbReference type="Pfam" id="PF00378">
    <property type="entry name" value="ECH_1"/>
    <property type="match status" value="1"/>
</dbReference>
<dbReference type="GO" id="GO:0006635">
    <property type="term" value="P:fatty acid beta-oxidation"/>
    <property type="evidence" value="ECO:0007669"/>
    <property type="project" value="TreeGrafter"/>
</dbReference>
<reference evidence="10 11" key="1">
    <citation type="journal article" date="2018" name="Sci. Data">
        <title>The draft genome sequence of cork oak.</title>
        <authorList>
            <person name="Ramos A.M."/>
            <person name="Usie A."/>
            <person name="Barbosa P."/>
            <person name="Barros P.M."/>
            <person name="Capote T."/>
            <person name="Chaves I."/>
            <person name="Simoes F."/>
            <person name="Abreu I."/>
            <person name="Carrasquinho I."/>
            <person name="Faro C."/>
            <person name="Guimaraes J.B."/>
            <person name="Mendonca D."/>
            <person name="Nobrega F."/>
            <person name="Rodrigues L."/>
            <person name="Saibo N.J.M."/>
            <person name="Varela M.C."/>
            <person name="Egas C."/>
            <person name="Matos J."/>
            <person name="Miguel C.M."/>
            <person name="Oliveira M.M."/>
            <person name="Ricardo C.P."/>
            <person name="Goncalves S."/>
        </authorList>
    </citation>
    <scope>NUCLEOTIDE SEQUENCE [LARGE SCALE GENOMIC DNA]</scope>
    <source>
        <strain evidence="11">cv. HL8</strain>
    </source>
</reference>
<evidence type="ECO:0000256" key="8">
    <source>
        <dbReference type="SAM" id="MobiDB-lite"/>
    </source>
</evidence>
<protein>
    <recommendedName>
        <fullName evidence="5">Delta(3)-Delta(2)-enoyl-CoA isomerase</fullName>
        <ecNumber evidence="5">5.3.3.8</ecNumber>
    </recommendedName>
</protein>
<feature type="domain" description="CCHC-type" evidence="9">
    <location>
        <begin position="98"/>
        <end position="113"/>
    </location>
</feature>
<comment type="caution">
    <text evidence="10">The sequence shown here is derived from an EMBL/GenBank/DDBJ whole genome shotgun (WGS) entry which is preliminary data.</text>
</comment>
<keyword evidence="7" id="KW-0863">Zinc-finger</keyword>
<feature type="region of interest" description="Disordered" evidence="8">
    <location>
        <begin position="1"/>
        <end position="26"/>
    </location>
</feature>
<keyword evidence="7" id="KW-0479">Metal-binding</keyword>
<organism evidence="10 11">
    <name type="scientific">Quercus suber</name>
    <name type="common">Cork oak</name>
    <dbReference type="NCBI Taxonomy" id="58331"/>
    <lineage>
        <taxon>Eukaryota</taxon>
        <taxon>Viridiplantae</taxon>
        <taxon>Streptophyta</taxon>
        <taxon>Embryophyta</taxon>
        <taxon>Tracheophyta</taxon>
        <taxon>Spermatophyta</taxon>
        <taxon>Magnoliopsida</taxon>
        <taxon>eudicotyledons</taxon>
        <taxon>Gunneridae</taxon>
        <taxon>Pentapetalae</taxon>
        <taxon>rosids</taxon>
        <taxon>fabids</taxon>
        <taxon>Fagales</taxon>
        <taxon>Fagaceae</taxon>
        <taxon>Quercus</taxon>
    </lineage>
</organism>
<dbReference type="GO" id="GO:0008270">
    <property type="term" value="F:zinc ion binding"/>
    <property type="evidence" value="ECO:0007669"/>
    <property type="project" value="UniProtKB-KW"/>
</dbReference>
<feature type="compositionally biased region" description="Basic and acidic residues" evidence="8">
    <location>
        <begin position="16"/>
        <end position="26"/>
    </location>
</feature>
<dbReference type="GO" id="GO:0005777">
    <property type="term" value="C:peroxisome"/>
    <property type="evidence" value="ECO:0007669"/>
    <property type="project" value="TreeGrafter"/>
</dbReference>
<name>A0AAW0KH24_QUESU</name>
<dbReference type="PANTHER" id="PTHR11941:SF84">
    <property type="entry name" value="ENOYL-COA DELTA ISOMERASE 1, PEROXISOMAL"/>
    <property type="match status" value="1"/>
</dbReference>
<feature type="domain" description="CCHC-type" evidence="9">
    <location>
        <begin position="48"/>
        <end position="63"/>
    </location>
</feature>
<dbReference type="GO" id="GO:0003676">
    <property type="term" value="F:nucleic acid binding"/>
    <property type="evidence" value="ECO:0007669"/>
    <property type="project" value="InterPro"/>
</dbReference>
<dbReference type="EMBL" id="PKMF04000320">
    <property type="protein sequence ID" value="KAK7837821.1"/>
    <property type="molecule type" value="Genomic_DNA"/>
</dbReference>
<comment type="catalytic activity">
    <reaction evidence="1">
        <text>a (3Z)-enoyl-CoA = a 4-saturated (2E)-enoyl-CoA</text>
        <dbReference type="Rhea" id="RHEA:45900"/>
        <dbReference type="ChEBI" id="CHEBI:85097"/>
        <dbReference type="ChEBI" id="CHEBI:85489"/>
        <dbReference type="EC" id="5.3.3.8"/>
    </reaction>
</comment>
<evidence type="ECO:0000313" key="10">
    <source>
        <dbReference type="EMBL" id="KAK7837821.1"/>
    </source>
</evidence>
<dbReference type="InterPro" id="IPR001878">
    <property type="entry name" value="Znf_CCHC"/>
</dbReference>
<dbReference type="Gene3D" id="3.90.226.10">
    <property type="entry name" value="2-enoyl-CoA Hydratase, Chain A, domain 1"/>
    <property type="match status" value="1"/>
</dbReference>
<feature type="domain" description="CCHC-type" evidence="9">
    <location>
        <begin position="79"/>
        <end position="92"/>
    </location>
</feature>
<dbReference type="FunFam" id="3.90.226.10:FF:000049">
    <property type="entry name" value="Enoyl-CoA delta isomerase 3"/>
    <property type="match status" value="1"/>
</dbReference>
<comment type="pathway">
    <text evidence="3">Lipid metabolism; fatty acid beta-oxidation.</text>
</comment>
<sequence>MTLDRSRSPARAKRFRSGERASYRDAPYPRDRRTYRHIAAECNSTTMCWNCKEPGHLASQCPNDPVCHMCGGPFRDIVCHNCGHPGHISRDCVSIVICTNCGGRGHQSFECPSGRMFDRGLRRIFILTITGSDEHRLNPTLIDAIQSALHRVRAESASSSALITTAQGKFFSNGYDLAWAGASKARRELMNSKLQSLVTNLISLPIPTIAAISGHASAAGFILALGHDYILMRSDRGFLYMSELDIKLVIPPWFIALVECKIGSPKARRAVVLTAAKITAKQAVELGIIDSAHDSADETVDSAVRLGEELAKREWDGHVYGQNRMRLFAKALDEIALDTTESTQTQTQTRSRM</sequence>
<dbReference type="SUPFAM" id="SSF57756">
    <property type="entry name" value="Retrovirus zinc finger-like domains"/>
    <property type="match status" value="2"/>
</dbReference>
<evidence type="ECO:0000256" key="5">
    <source>
        <dbReference type="ARBA" id="ARBA00012064"/>
    </source>
</evidence>
<dbReference type="PANTHER" id="PTHR11941">
    <property type="entry name" value="ENOYL-COA HYDRATASE-RELATED"/>
    <property type="match status" value="1"/>
</dbReference>
<evidence type="ECO:0000313" key="11">
    <source>
        <dbReference type="Proteomes" id="UP000237347"/>
    </source>
</evidence>
<proteinExistence type="inferred from homology"/>
<evidence type="ECO:0000256" key="6">
    <source>
        <dbReference type="ARBA" id="ARBA00023098"/>
    </source>
</evidence>
<evidence type="ECO:0000256" key="3">
    <source>
        <dbReference type="ARBA" id="ARBA00005005"/>
    </source>
</evidence>
<dbReference type="Pfam" id="PF00098">
    <property type="entry name" value="zf-CCHC"/>
    <property type="match status" value="3"/>
</dbReference>
<dbReference type="InterPro" id="IPR036875">
    <property type="entry name" value="Znf_CCHC_sf"/>
</dbReference>
<keyword evidence="7" id="KW-0862">Zinc</keyword>
<keyword evidence="6" id="KW-0443">Lipid metabolism</keyword>
<evidence type="ECO:0000256" key="4">
    <source>
        <dbReference type="ARBA" id="ARBA00005254"/>
    </source>
</evidence>
<evidence type="ECO:0000256" key="2">
    <source>
        <dbReference type="ARBA" id="ARBA00000765"/>
    </source>
</evidence>
<keyword evidence="10" id="KW-0413">Isomerase</keyword>
<dbReference type="GO" id="GO:0004165">
    <property type="term" value="F:delta(3)-delta(2)-enoyl-CoA isomerase activity"/>
    <property type="evidence" value="ECO:0007669"/>
    <property type="project" value="UniProtKB-EC"/>
</dbReference>
<evidence type="ECO:0000256" key="1">
    <source>
        <dbReference type="ARBA" id="ARBA00000452"/>
    </source>
</evidence>
<comment type="similarity">
    <text evidence="4">Belongs to the enoyl-CoA hydratase/isomerase family.</text>
</comment>
<gene>
    <name evidence="10" type="primary">ECI1_2</name>
    <name evidence="10" type="ORF">CFP56_020686</name>
</gene>
<dbReference type="EC" id="5.3.3.8" evidence="5"/>
<evidence type="ECO:0000259" key="9">
    <source>
        <dbReference type="PROSITE" id="PS50158"/>
    </source>
</evidence>
<dbReference type="Proteomes" id="UP000237347">
    <property type="component" value="Unassembled WGS sequence"/>
</dbReference>
<dbReference type="SMART" id="SM00343">
    <property type="entry name" value="ZnF_C2HC"/>
    <property type="match status" value="3"/>
</dbReference>
<dbReference type="SUPFAM" id="SSF52096">
    <property type="entry name" value="ClpP/crotonase"/>
    <property type="match status" value="1"/>
</dbReference>
<keyword evidence="11" id="KW-1185">Reference proteome</keyword>
<comment type="catalytic activity">
    <reaction evidence="2">
        <text>a (3E)-enoyl-CoA = a 4-saturated (2E)-enoyl-CoA</text>
        <dbReference type="Rhea" id="RHEA:45228"/>
        <dbReference type="ChEBI" id="CHEBI:58521"/>
        <dbReference type="ChEBI" id="CHEBI:85097"/>
        <dbReference type="EC" id="5.3.3.8"/>
    </reaction>
</comment>
<accession>A0AAW0KH24</accession>